<comment type="caution">
    <text evidence="7">The sequence shown here is derived from an EMBL/GenBank/DDBJ whole genome shotgun (WGS) entry which is preliminary data.</text>
</comment>
<accession>A0AAN8MQY9</accession>
<evidence type="ECO:0000256" key="5">
    <source>
        <dbReference type="ARBA" id="ARBA00023002"/>
    </source>
</evidence>
<comment type="similarity">
    <text evidence="2">Belongs to the GMC oxidoreductase family.</text>
</comment>
<dbReference type="GO" id="GO:0016614">
    <property type="term" value="F:oxidoreductase activity, acting on CH-OH group of donors"/>
    <property type="evidence" value="ECO:0007669"/>
    <property type="project" value="InterPro"/>
</dbReference>
<evidence type="ECO:0000256" key="2">
    <source>
        <dbReference type="ARBA" id="ARBA00010790"/>
    </source>
</evidence>
<dbReference type="Pfam" id="PF05199">
    <property type="entry name" value="GMC_oxred_C"/>
    <property type="match status" value="1"/>
</dbReference>
<evidence type="ECO:0000256" key="3">
    <source>
        <dbReference type="ARBA" id="ARBA00022630"/>
    </source>
</evidence>
<evidence type="ECO:0000256" key="4">
    <source>
        <dbReference type="ARBA" id="ARBA00022827"/>
    </source>
</evidence>
<keyword evidence="8" id="KW-1185">Reference proteome</keyword>
<dbReference type="PANTHER" id="PTHR42784:SF1">
    <property type="entry name" value="PYRANOSE 2-OXIDASE"/>
    <property type="match status" value="1"/>
</dbReference>
<evidence type="ECO:0000313" key="7">
    <source>
        <dbReference type="EMBL" id="KAK6333012.1"/>
    </source>
</evidence>
<proteinExistence type="inferred from homology"/>
<dbReference type="Gene3D" id="3.50.50.60">
    <property type="entry name" value="FAD/NAD(P)-binding domain"/>
    <property type="match status" value="2"/>
</dbReference>
<evidence type="ECO:0000259" key="6">
    <source>
        <dbReference type="Pfam" id="PF05199"/>
    </source>
</evidence>
<sequence length="528" mass="57873">MNDFFATDPDLVSQNSSQGFYDYIVVGSGIGGGILASELAKRNKNVLLIEKGGLDFHTHVLNTTRPHSAYGSGASQDNNIVFAAMKQPIQTTPNSEPYVGGPVYSLGGRSTLWSLWIPAVDRDTLNDYFPGVINDYLHGGGYEAAFSLLTNNSQTQAIYPRGHIDQHVLAEAIAQLDQAIEAWRPPGHHTDLGPVATELISPSPYIFPMGAYSSVDSLIQRTYNRDRHLTILLGTEVLWANREERIPDAIASLIVRTIADQRIREINTRGAQVILCAGSIGTASIALSSGLQLSNPLVGKGLMDHQIWGVRFAQEIPSGRERSPPIKLSCLVNICNRRALLNVIINIDEFFARGLHVCQQPQVFDQHCSLIKDPPRLLFGADMDELYVELEYLDELDDSNEVINNPSRYPTISIRRPTDLLTEENQLQMQMIATQIRNTVLTREIQQPDVLAPRLSRGGFGVVAHEAGTMRMPGPQPGASSVVDADLKVIGLQNLHVCDLSVFPVSPPANPSLTLAALSLRLAEHLVT</sequence>
<reference evidence="7 8" key="1">
    <citation type="submission" date="2019-10" db="EMBL/GenBank/DDBJ databases">
        <authorList>
            <person name="Palmer J.M."/>
        </authorList>
    </citation>
    <scope>NUCLEOTIDE SEQUENCE [LARGE SCALE GENOMIC DNA]</scope>
    <source>
        <strain evidence="7 8">TWF718</strain>
    </source>
</reference>
<evidence type="ECO:0000256" key="1">
    <source>
        <dbReference type="ARBA" id="ARBA00001974"/>
    </source>
</evidence>
<keyword evidence="5" id="KW-0560">Oxidoreductase</keyword>
<comment type="cofactor">
    <cofactor evidence="1">
        <name>FAD</name>
        <dbReference type="ChEBI" id="CHEBI:57692"/>
    </cofactor>
</comment>
<organism evidence="7 8">
    <name type="scientific">Orbilia javanica</name>
    <dbReference type="NCBI Taxonomy" id="47235"/>
    <lineage>
        <taxon>Eukaryota</taxon>
        <taxon>Fungi</taxon>
        <taxon>Dikarya</taxon>
        <taxon>Ascomycota</taxon>
        <taxon>Pezizomycotina</taxon>
        <taxon>Orbiliomycetes</taxon>
        <taxon>Orbiliales</taxon>
        <taxon>Orbiliaceae</taxon>
        <taxon>Orbilia</taxon>
    </lineage>
</organism>
<evidence type="ECO:0000313" key="8">
    <source>
        <dbReference type="Proteomes" id="UP001313282"/>
    </source>
</evidence>
<keyword evidence="3" id="KW-0285">Flavoprotein</keyword>
<protein>
    <recommendedName>
        <fullName evidence="6">Glucose-methanol-choline oxidoreductase C-terminal domain-containing protein</fullName>
    </recommendedName>
</protein>
<dbReference type="Pfam" id="PF13450">
    <property type="entry name" value="NAD_binding_8"/>
    <property type="match status" value="1"/>
</dbReference>
<name>A0AAN8MQY9_9PEZI</name>
<dbReference type="InterPro" id="IPR007867">
    <property type="entry name" value="GMC_OxRtase_C"/>
</dbReference>
<dbReference type="EMBL" id="JAVHNR010000009">
    <property type="protein sequence ID" value="KAK6333012.1"/>
    <property type="molecule type" value="Genomic_DNA"/>
</dbReference>
<keyword evidence="4" id="KW-0274">FAD</keyword>
<dbReference type="PANTHER" id="PTHR42784">
    <property type="entry name" value="PYRANOSE 2-OXIDASE"/>
    <property type="match status" value="1"/>
</dbReference>
<dbReference type="InterPro" id="IPR051473">
    <property type="entry name" value="P2Ox-like"/>
</dbReference>
<dbReference type="Proteomes" id="UP001313282">
    <property type="component" value="Unassembled WGS sequence"/>
</dbReference>
<dbReference type="SUPFAM" id="SSF51905">
    <property type="entry name" value="FAD/NAD(P)-binding domain"/>
    <property type="match status" value="1"/>
</dbReference>
<dbReference type="AlphaFoldDB" id="A0AAN8MQY9"/>
<dbReference type="InterPro" id="IPR036188">
    <property type="entry name" value="FAD/NAD-bd_sf"/>
</dbReference>
<feature type="domain" description="Glucose-methanol-choline oxidoreductase C-terminal" evidence="6">
    <location>
        <begin position="462"/>
        <end position="518"/>
    </location>
</feature>
<gene>
    <name evidence="7" type="ORF">TWF718_010836</name>
</gene>